<geneLocation type="plasmid" evidence="2 3">
    <name>pFMC</name>
</geneLocation>
<name>B0S4D5_FINM2</name>
<evidence type="ECO:0000256" key="1">
    <source>
        <dbReference type="SAM" id="Phobius"/>
    </source>
</evidence>
<dbReference type="AlphaFoldDB" id="B0S4D5"/>
<keyword evidence="1" id="KW-0812">Transmembrane</keyword>
<accession>B0S4D5</accession>
<protein>
    <submittedName>
        <fullName evidence="2">Uncharacterized protein</fullName>
    </submittedName>
</protein>
<keyword evidence="2" id="KW-0614">Plasmid</keyword>
<feature type="transmembrane region" description="Helical" evidence="1">
    <location>
        <begin position="46"/>
        <end position="64"/>
    </location>
</feature>
<dbReference type="RefSeq" id="WP_012289889.1">
    <property type="nucleotide sequence ID" value="NC_010371.1"/>
</dbReference>
<sequence>METVIKINLISIVCFVVLWLLCLNLTDNIDYSTRKAIQPWLDMFYPILLIDSIIMFVTCLLGIAKTMDIITIILFICVIIISLGITLLQLFEYIKSTIDWYRTWSIFGLTLVMLILLTGYCIYLKNSHPEILDQIGGNTQEIQTFKLEKPNKKSINSFQQEFLQNMIDIATKHSDSNEILLIPVNNKGYVTLNIQTEQLKELEKDNYYKKNKKRFEKSLKNNPIKANTLIKILQDDLKNNFEISQKLIKNINNTENQWIVISWE</sequence>
<reference evidence="2 3" key="1">
    <citation type="journal article" date="2008" name="DNA Res.">
        <title>Complete genome sequence of Finegoldia magna, an anaerobic opportunistic pathogen.</title>
        <authorList>
            <person name="Goto T."/>
            <person name="Yamashita A."/>
            <person name="Hirakawa H."/>
            <person name="Matsutani M."/>
            <person name="Todo K."/>
            <person name="Ohshima K."/>
            <person name="Toh H."/>
            <person name="Miyamoto K."/>
            <person name="Kuhara S."/>
            <person name="Hattori M."/>
            <person name="Shimizu T."/>
            <person name="Akimoto S."/>
        </authorList>
    </citation>
    <scope>NUCLEOTIDE SEQUENCE [LARGE SCALE GENOMIC DNA]</scope>
    <source>
        <strain evidence="3">ATCC 29328 / DSM 20472 / WAL 2508</strain>
        <plasmid evidence="2 3">pFMC</plasmid>
    </source>
</reference>
<feature type="transmembrane region" description="Helical" evidence="1">
    <location>
        <begin position="71"/>
        <end position="91"/>
    </location>
</feature>
<dbReference type="Proteomes" id="UP000001319">
    <property type="component" value="Plasmid pFMC"/>
</dbReference>
<feature type="transmembrane region" description="Helical" evidence="1">
    <location>
        <begin position="103"/>
        <end position="124"/>
    </location>
</feature>
<evidence type="ECO:0000313" key="2">
    <source>
        <dbReference type="EMBL" id="BAG09126.1"/>
    </source>
</evidence>
<proteinExistence type="predicted"/>
<keyword evidence="1" id="KW-0472">Membrane</keyword>
<organism evidence="2 3">
    <name type="scientific">Finegoldia magna (strain ATCC 29328 / DSM 20472 / WAL 2508)</name>
    <name type="common">Peptostreptococcus magnus</name>
    <dbReference type="NCBI Taxonomy" id="334413"/>
    <lineage>
        <taxon>Bacteria</taxon>
        <taxon>Bacillati</taxon>
        <taxon>Bacillota</taxon>
        <taxon>Tissierellia</taxon>
        <taxon>Tissierellales</taxon>
        <taxon>Peptoniphilaceae</taxon>
        <taxon>Finegoldia</taxon>
    </lineage>
</organism>
<dbReference type="KEGG" id="fma:FMG_P0077"/>
<dbReference type="HOGENOM" id="CLU_1052715_0_0_9"/>
<gene>
    <name evidence="2" type="ordered locus">FMG_P0077</name>
</gene>
<evidence type="ECO:0000313" key="3">
    <source>
        <dbReference type="Proteomes" id="UP000001319"/>
    </source>
</evidence>
<dbReference type="EMBL" id="AP008972">
    <property type="protein sequence ID" value="BAG09126.1"/>
    <property type="molecule type" value="Genomic_DNA"/>
</dbReference>
<keyword evidence="1" id="KW-1133">Transmembrane helix</keyword>
<keyword evidence="3" id="KW-1185">Reference proteome</keyword>
<feature type="transmembrane region" description="Helical" evidence="1">
    <location>
        <begin position="7"/>
        <end position="26"/>
    </location>
</feature>